<dbReference type="STRING" id="1527.SAMN04489757_1117"/>
<keyword evidence="2" id="KW-1185">Reference proteome</keyword>
<dbReference type="AlphaFoldDB" id="A0A1I5EUZ3"/>
<reference evidence="1 2" key="1">
    <citation type="submission" date="2016-10" db="EMBL/GenBank/DDBJ databases">
        <authorList>
            <person name="de Groot N.N."/>
        </authorList>
    </citation>
    <scope>NUCLEOTIDE SEQUENCE [LARGE SCALE GENOMIC DNA]</scope>
    <source>
        <strain evidence="1 2">DSM 1283</strain>
    </source>
</reference>
<dbReference type="EMBL" id="FOWD01000011">
    <property type="protein sequence ID" value="SFO15239.1"/>
    <property type="molecule type" value="Genomic_DNA"/>
</dbReference>
<proteinExistence type="predicted"/>
<sequence>MGIKMIDYLKLICDSLGIQLFYNNNNALVLSTDVKEDVPTLRAYKAFEFCPESVAKAIINYYVGEDDKKSHEEKIMEYLRGDLEPVIFEAYDQNPFFRDAIINNINTEKNYEEDTSLVEYEIITIVSKDFFGKETQYSSKEPLTLSDSSSLLELEVNIKPLDT</sequence>
<evidence type="ECO:0000313" key="1">
    <source>
        <dbReference type="EMBL" id="SFO15239.1"/>
    </source>
</evidence>
<name>A0A1I5EUZ3_9FIRM</name>
<gene>
    <name evidence="1" type="ORF">SAMN04489757_1117</name>
</gene>
<dbReference type="Proteomes" id="UP000198806">
    <property type="component" value="Unassembled WGS sequence"/>
</dbReference>
<accession>A0A1I5EUZ3</accession>
<dbReference type="OrthoDB" id="9899451at2"/>
<protein>
    <submittedName>
        <fullName evidence="1">Uncharacterized protein</fullName>
    </submittedName>
</protein>
<organism evidence="1 2">
    <name type="scientific">Anaerocolumna aminovalerica</name>
    <dbReference type="NCBI Taxonomy" id="1527"/>
    <lineage>
        <taxon>Bacteria</taxon>
        <taxon>Bacillati</taxon>
        <taxon>Bacillota</taxon>
        <taxon>Clostridia</taxon>
        <taxon>Lachnospirales</taxon>
        <taxon>Lachnospiraceae</taxon>
        <taxon>Anaerocolumna</taxon>
    </lineage>
</organism>
<dbReference type="RefSeq" id="WP_091685886.1">
    <property type="nucleotide sequence ID" value="NZ_BAABFM010000085.1"/>
</dbReference>
<evidence type="ECO:0000313" key="2">
    <source>
        <dbReference type="Proteomes" id="UP000198806"/>
    </source>
</evidence>